<keyword evidence="3" id="KW-1185">Reference proteome</keyword>
<organism evidence="2 3">
    <name type="scientific">Sphingomonas liriopis</name>
    <dbReference type="NCBI Taxonomy" id="2949094"/>
    <lineage>
        <taxon>Bacteria</taxon>
        <taxon>Pseudomonadati</taxon>
        <taxon>Pseudomonadota</taxon>
        <taxon>Alphaproteobacteria</taxon>
        <taxon>Sphingomonadales</taxon>
        <taxon>Sphingomonadaceae</taxon>
        <taxon>Sphingomonas</taxon>
    </lineage>
</organism>
<protein>
    <submittedName>
        <fullName evidence="2">Uncharacterized protein</fullName>
    </submittedName>
</protein>
<evidence type="ECO:0000313" key="3">
    <source>
        <dbReference type="Proteomes" id="UP001139486"/>
    </source>
</evidence>
<sequence>MAVLRLGLLMAAVGGAISGYGAAAPSAARPLPRVVLRSDGIASGDAHRSQGLRFGTAKSAAVAAASVLLGTPLGSQVSPDCGIGHPMTLVTYKGGFTLQFLKEKLVGWSLDRPADPRFRTAAGITIGSTLAAVRKGYPNIDVDDGSLGPMFTRLGDPSGFLDGLSPNSHVTGLYAGRTCMVW</sequence>
<dbReference type="RefSeq" id="WP_254288647.1">
    <property type="nucleotide sequence ID" value="NZ_JAMLDY010000007.1"/>
</dbReference>
<feature type="chain" id="PRO_5040740326" evidence="1">
    <location>
        <begin position="24"/>
        <end position="182"/>
    </location>
</feature>
<evidence type="ECO:0000313" key="2">
    <source>
        <dbReference type="EMBL" id="MCP3734645.1"/>
    </source>
</evidence>
<dbReference type="AlphaFoldDB" id="A0A9X2HXK4"/>
<name>A0A9X2HXK4_9SPHN</name>
<dbReference type="Proteomes" id="UP001139486">
    <property type="component" value="Unassembled WGS sequence"/>
</dbReference>
<evidence type="ECO:0000256" key="1">
    <source>
        <dbReference type="SAM" id="SignalP"/>
    </source>
</evidence>
<gene>
    <name evidence="2" type="ORF">M9979_07145</name>
</gene>
<keyword evidence="1" id="KW-0732">Signal</keyword>
<reference evidence="2" key="1">
    <citation type="submission" date="2022-05" db="EMBL/GenBank/DDBJ databases">
        <title>Sphingomonas sp. strain RP10 Genome sequencing and assembly.</title>
        <authorList>
            <person name="Kim I."/>
        </authorList>
    </citation>
    <scope>NUCLEOTIDE SEQUENCE</scope>
    <source>
        <strain evidence="2">RP10</strain>
    </source>
</reference>
<proteinExistence type="predicted"/>
<accession>A0A9X2HXK4</accession>
<dbReference type="EMBL" id="JAMLDY010000007">
    <property type="protein sequence ID" value="MCP3734645.1"/>
    <property type="molecule type" value="Genomic_DNA"/>
</dbReference>
<comment type="caution">
    <text evidence="2">The sequence shown here is derived from an EMBL/GenBank/DDBJ whole genome shotgun (WGS) entry which is preliminary data.</text>
</comment>
<feature type="signal peptide" evidence="1">
    <location>
        <begin position="1"/>
        <end position="23"/>
    </location>
</feature>